<dbReference type="Proteomes" id="UP000293465">
    <property type="component" value="Unassembled WGS sequence"/>
</dbReference>
<dbReference type="Proteomes" id="UP000294166">
    <property type="component" value="Unassembled WGS sequence"/>
</dbReference>
<accession>A0A4Q5KRB2</accession>
<dbReference type="Proteomes" id="UP000294063">
    <property type="component" value="Unassembled WGS sequence"/>
</dbReference>
<dbReference type="RefSeq" id="WP_130048897.1">
    <property type="nucleotide sequence ID" value="NZ_SEZJ01000022.1"/>
</dbReference>
<evidence type="ECO:0000313" key="2">
    <source>
        <dbReference type="EMBL" id="RYU43659.1"/>
    </source>
</evidence>
<dbReference type="PANTHER" id="PTHR43190">
    <property type="entry name" value="N-ACETYL-D-GLUCOSAMINE KINASE"/>
    <property type="match status" value="1"/>
</dbReference>
<evidence type="ECO:0000313" key="6">
    <source>
        <dbReference type="Proteomes" id="UP000294063"/>
    </source>
</evidence>
<dbReference type="GeneID" id="56276883"/>
<dbReference type="Pfam" id="PF01869">
    <property type="entry name" value="BcrAD_BadFG"/>
    <property type="match status" value="1"/>
</dbReference>
<comment type="caution">
    <text evidence="3">The sequence shown here is derived from an EMBL/GenBank/DDBJ whole genome shotgun (WGS) entry which is preliminary data.</text>
</comment>
<evidence type="ECO:0000313" key="3">
    <source>
        <dbReference type="EMBL" id="RYU49550.1"/>
    </source>
</evidence>
<dbReference type="InterPro" id="IPR002731">
    <property type="entry name" value="ATPase_BadF"/>
</dbReference>
<evidence type="ECO:0000313" key="7">
    <source>
        <dbReference type="Proteomes" id="UP000294166"/>
    </source>
</evidence>
<organism evidence="3 6">
    <name type="scientific">Aliivibrio finisterrensis</name>
    <dbReference type="NCBI Taxonomy" id="511998"/>
    <lineage>
        <taxon>Bacteria</taxon>
        <taxon>Pseudomonadati</taxon>
        <taxon>Pseudomonadota</taxon>
        <taxon>Gammaproteobacteria</taxon>
        <taxon>Vibrionales</taxon>
        <taxon>Vibrionaceae</taxon>
        <taxon>Aliivibrio</taxon>
    </lineage>
</organism>
<dbReference type="InterPro" id="IPR043129">
    <property type="entry name" value="ATPase_NBD"/>
</dbReference>
<keyword evidence="3" id="KW-0808">Transferase</keyword>
<reference evidence="5 6" key="1">
    <citation type="submission" date="2019-02" db="EMBL/GenBank/DDBJ databases">
        <title>Genome sequences of Aliivibrio finisterrensis strains from farmed Atlantic salmon.</title>
        <authorList>
            <person name="Bowman J.P."/>
        </authorList>
    </citation>
    <scope>NUCLEOTIDE SEQUENCE [LARGE SCALE GENOMIC DNA]</scope>
    <source>
        <strain evidence="4 7">A21</strain>
        <strain evidence="2 5">A32</strain>
        <strain evidence="3 6">A46</strain>
    </source>
</reference>
<keyword evidence="7" id="KW-1185">Reference proteome</keyword>
<dbReference type="EMBL" id="SEZK01000030">
    <property type="protein sequence ID" value="RYU49550.1"/>
    <property type="molecule type" value="Genomic_DNA"/>
</dbReference>
<dbReference type="Gene3D" id="3.30.420.40">
    <property type="match status" value="2"/>
</dbReference>
<keyword evidence="3" id="KW-0418">Kinase</keyword>
<dbReference type="AlphaFoldDB" id="A0A4Q5KRB2"/>
<sequence>MTHLYVGIDGGGTSCRARIRDAQGELLGEAKSGSANILLGINVAMDSIITAITQAAAQSKLSESDFSAMHVGLALAGAEQKSAWHNFMQLPHPFASLTLNTDAYGACLGAHKGENGAIMIAGTGSCGIYIQDGQQHVVGGREFPISDQGGGAIMGLRLIQYTLLASDEIKPATALTEHVLAHFNHDIDSIVDWSKTARPCDYGQFSPAIFSFALQGDDLAIEMLQQTAADIEMFLTALNKRGATKIALMGSIGERIVEWLSPSIRQYLVQPQFDAIEGGIMMAGKTEHNLF</sequence>
<evidence type="ECO:0000259" key="1">
    <source>
        <dbReference type="Pfam" id="PF01869"/>
    </source>
</evidence>
<dbReference type="SUPFAM" id="SSF53067">
    <property type="entry name" value="Actin-like ATPase domain"/>
    <property type="match status" value="2"/>
</dbReference>
<gene>
    <name evidence="2" type="ORF">ERW49_17560</name>
    <name evidence="4" type="ORF">ERW53_16605</name>
    <name evidence="3" type="ORF">ERW57_14985</name>
</gene>
<dbReference type="PANTHER" id="PTHR43190:SF3">
    <property type="entry name" value="N-ACETYL-D-GLUCOSAMINE KINASE"/>
    <property type="match status" value="1"/>
</dbReference>
<dbReference type="CDD" id="cd24082">
    <property type="entry name" value="ASKHA_NBD_GspK-like"/>
    <property type="match status" value="1"/>
</dbReference>
<evidence type="ECO:0000313" key="4">
    <source>
        <dbReference type="EMBL" id="RYU62230.1"/>
    </source>
</evidence>
<name>A0A4Q5KRB2_9GAMM</name>
<protein>
    <submittedName>
        <fullName evidence="3">N-acetylglucosamine kinase</fullName>
    </submittedName>
</protein>
<dbReference type="GO" id="GO:0016301">
    <property type="term" value="F:kinase activity"/>
    <property type="evidence" value="ECO:0007669"/>
    <property type="project" value="UniProtKB-KW"/>
</dbReference>
<evidence type="ECO:0000313" key="5">
    <source>
        <dbReference type="Proteomes" id="UP000293465"/>
    </source>
</evidence>
<dbReference type="EMBL" id="SEZN01000036">
    <property type="protein sequence ID" value="RYU62230.1"/>
    <property type="molecule type" value="Genomic_DNA"/>
</dbReference>
<dbReference type="InterPro" id="IPR052519">
    <property type="entry name" value="Euk-type_GlcNAc_Kinase"/>
</dbReference>
<feature type="domain" description="ATPase BadF/BadG/BcrA/BcrD type" evidence="1">
    <location>
        <begin position="6"/>
        <end position="283"/>
    </location>
</feature>
<dbReference type="OrthoDB" id="9816014at2"/>
<proteinExistence type="predicted"/>
<dbReference type="EMBL" id="SEZJ01000022">
    <property type="protein sequence ID" value="RYU43659.1"/>
    <property type="molecule type" value="Genomic_DNA"/>
</dbReference>